<dbReference type="SFLD" id="SFLDG01389">
    <property type="entry name" value="menaquinone_synthsis_involved"/>
    <property type="match status" value="1"/>
</dbReference>
<dbReference type="PANTHER" id="PTHR43076:SF1">
    <property type="entry name" value="LIPOYL SYNTHASE 2"/>
    <property type="match status" value="1"/>
</dbReference>
<keyword evidence="5" id="KW-0808">Transferase</keyword>
<evidence type="ECO:0000256" key="4">
    <source>
        <dbReference type="ARBA" id="ARBA00022485"/>
    </source>
</evidence>
<dbReference type="UniPathway" id="UPA00072"/>
<evidence type="ECO:0000256" key="7">
    <source>
        <dbReference type="ARBA" id="ARBA00022723"/>
    </source>
</evidence>
<comment type="caution">
    <text evidence="12">The sequence shown here is derived from an EMBL/GenBank/DDBJ whole genome shotgun (WGS) entry which is preliminary data.</text>
</comment>
<evidence type="ECO:0000259" key="11">
    <source>
        <dbReference type="PROSITE" id="PS51918"/>
    </source>
</evidence>
<reference evidence="12" key="1">
    <citation type="journal article" date="2015" name="Proc. Natl. Acad. Sci. U.S.A.">
        <title>Networks of energetic and metabolic interactions define dynamics in microbial communities.</title>
        <authorList>
            <person name="Embree M."/>
            <person name="Liu J.K."/>
            <person name="Al-Bassam M.M."/>
            <person name="Zengler K."/>
        </authorList>
    </citation>
    <scope>NUCLEOTIDE SEQUENCE</scope>
</reference>
<dbReference type="InterPro" id="IPR020050">
    <property type="entry name" value="FO_synthase_su2"/>
</dbReference>
<keyword evidence="9" id="KW-0411">Iron-sulfur</keyword>
<dbReference type="GO" id="GO:0141093">
    <property type="term" value="F:5-amino-6-(D-ribitylamino)uracil--L-tyrosine 4-hydroxyphenyl transferase activity"/>
    <property type="evidence" value="ECO:0007669"/>
    <property type="project" value="UniProtKB-EC"/>
</dbReference>
<dbReference type="InterPro" id="IPR006638">
    <property type="entry name" value="Elp3/MiaA/NifB-like_rSAM"/>
</dbReference>
<accession>A0A0W8EKS7</accession>
<evidence type="ECO:0000256" key="10">
    <source>
        <dbReference type="ARBA" id="ARBA00048468"/>
    </source>
</evidence>
<sequence length="360" mass="39495">MDIRTLLRDATAGHRLTEPEAAVLMKVQDRQIFDILAAADTVREARAGPEITFVRNQNIHITNICKNLCGFCGFGRRAGDEGAYCDDHETISRKVALACSRNVTEICLLSGVHPEFTMETYEEILALVRELAPGIHIHAFSPDEVMHAAEQGRISTRAVLERMKAAGLSSLQGTAAEILVDSVRSVICPRKLPTGEWIRIITEAHRQKIPTTATIMYGTCESVEDRVRHLAILREIQDDTGGFTELVPLSYIHQNTPLYRQGIAGPGASGREDLLLIAVSRLFLDNFRNIQVSWGKLGLKLSQVALLSGANDFAGTMFSDDVSGDAGAAEAGFLDPVLMEGIARDIGRPLRQRKTDYSLV</sequence>
<dbReference type="GO" id="GO:0046872">
    <property type="term" value="F:metal ion binding"/>
    <property type="evidence" value="ECO:0007669"/>
    <property type="project" value="UniProtKB-KW"/>
</dbReference>
<name>A0A0W8EKS7_9ZZZZ</name>
<keyword evidence="8" id="KW-0408">Iron</keyword>
<dbReference type="InterPro" id="IPR034405">
    <property type="entry name" value="F420"/>
</dbReference>
<comment type="catalytic activity">
    <reaction evidence="10">
        <text>5-amino-6-(D-ribitylamino)uracil + L-tyrosine + S-adenosyl-L-methionine = 5-amino-5-(4-hydroxybenzyl)-6-(D-ribitylimino)-5,6-dihydrouracil + 2-iminoacetate + 5'-deoxyadenosine + L-methionine + H(+)</text>
        <dbReference type="Rhea" id="RHEA:55200"/>
        <dbReference type="ChEBI" id="CHEBI:15378"/>
        <dbReference type="ChEBI" id="CHEBI:15934"/>
        <dbReference type="ChEBI" id="CHEBI:17319"/>
        <dbReference type="ChEBI" id="CHEBI:57844"/>
        <dbReference type="ChEBI" id="CHEBI:58315"/>
        <dbReference type="ChEBI" id="CHEBI:59789"/>
        <dbReference type="ChEBI" id="CHEBI:77846"/>
        <dbReference type="ChEBI" id="CHEBI:85936"/>
        <dbReference type="EC" id="2.5.1.147"/>
    </reaction>
</comment>
<dbReference type="CDD" id="cd01335">
    <property type="entry name" value="Radical_SAM"/>
    <property type="match status" value="1"/>
</dbReference>
<dbReference type="InterPro" id="IPR045567">
    <property type="entry name" value="CofH/MnqC-like_C"/>
</dbReference>
<dbReference type="InterPro" id="IPR007197">
    <property type="entry name" value="rSAM"/>
</dbReference>
<dbReference type="SFLD" id="SFLDG01064">
    <property type="entry name" value="F420__menaquinone_cofactor_bio"/>
    <property type="match status" value="1"/>
</dbReference>
<dbReference type="NCBIfam" id="TIGR03551">
    <property type="entry name" value="F420_cofH"/>
    <property type="match status" value="1"/>
</dbReference>
<organism evidence="12">
    <name type="scientific">hydrocarbon metagenome</name>
    <dbReference type="NCBI Taxonomy" id="938273"/>
    <lineage>
        <taxon>unclassified sequences</taxon>
        <taxon>metagenomes</taxon>
        <taxon>ecological metagenomes</taxon>
    </lineage>
</organism>
<proteinExistence type="predicted"/>
<keyword evidence="6" id="KW-0949">S-adenosyl-L-methionine</keyword>
<dbReference type="Pfam" id="PF04055">
    <property type="entry name" value="Radical_SAM"/>
    <property type="match status" value="1"/>
</dbReference>
<evidence type="ECO:0000256" key="8">
    <source>
        <dbReference type="ARBA" id="ARBA00023004"/>
    </source>
</evidence>
<evidence type="ECO:0000256" key="2">
    <source>
        <dbReference type="ARBA" id="ARBA00004712"/>
    </source>
</evidence>
<dbReference type="SUPFAM" id="SSF102114">
    <property type="entry name" value="Radical SAM enzymes"/>
    <property type="match status" value="1"/>
</dbReference>
<dbReference type="GO" id="GO:0044689">
    <property type="term" value="F:7,8-didemethyl-8-hydroxy-5-deazariboflavin synthase activity"/>
    <property type="evidence" value="ECO:0007669"/>
    <property type="project" value="TreeGrafter"/>
</dbReference>
<dbReference type="Pfam" id="PF19288">
    <property type="entry name" value="CofH_C"/>
    <property type="match status" value="1"/>
</dbReference>
<dbReference type="Gene3D" id="3.20.20.70">
    <property type="entry name" value="Aldolase class I"/>
    <property type="match status" value="1"/>
</dbReference>
<dbReference type="SMART" id="SM00729">
    <property type="entry name" value="Elp3"/>
    <property type="match status" value="1"/>
</dbReference>
<dbReference type="EC" id="2.5.1.147" evidence="3"/>
<keyword evidence="7" id="KW-0479">Metal-binding</keyword>
<keyword evidence="4" id="KW-0004">4Fe-4S</keyword>
<evidence type="ECO:0000256" key="9">
    <source>
        <dbReference type="ARBA" id="ARBA00023014"/>
    </source>
</evidence>
<evidence type="ECO:0000256" key="6">
    <source>
        <dbReference type="ARBA" id="ARBA00022691"/>
    </source>
</evidence>
<evidence type="ECO:0000256" key="3">
    <source>
        <dbReference type="ARBA" id="ARBA00012289"/>
    </source>
</evidence>
<protein>
    <recommendedName>
        <fullName evidence="3">5-amino-6-(D-ribitylamino)uracil--L-tyrosine 4-hydroxyphenyl transferase</fullName>
        <ecNumber evidence="3">2.5.1.147</ecNumber>
    </recommendedName>
</protein>
<gene>
    <name evidence="12" type="ORF">ASZ90_016647</name>
</gene>
<comment type="cofactor">
    <cofactor evidence="1">
        <name>[4Fe-4S] cluster</name>
        <dbReference type="ChEBI" id="CHEBI:49883"/>
    </cofactor>
</comment>
<evidence type="ECO:0000256" key="5">
    <source>
        <dbReference type="ARBA" id="ARBA00022679"/>
    </source>
</evidence>
<dbReference type="PIRSF" id="PIRSF004762">
    <property type="entry name" value="CHP00423"/>
    <property type="match status" value="1"/>
</dbReference>
<dbReference type="GO" id="GO:0051539">
    <property type="term" value="F:4 iron, 4 sulfur cluster binding"/>
    <property type="evidence" value="ECO:0007669"/>
    <property type="project" value="UniProtKB-KW"/>
</dbReference>
<evidence type="ECO:0000256" key="1">
    <source>
        <dbReference type="ARBA" id="ARBA00001966"/>
    </source>
</evidence>
<dbReference type="InterPro" id="IPR019940">
    <property type="entry name" value="CofH_family"/>
</dbReference>
<dbReference type="PANTHER" id="PTHR43076">
    <property type="entry name" value="FO SYNTHASE (COFH)"/>
    <property type="match status" value="1"/>
</dbReference>
<feature type="domain" description="Radical SAM core" evidence="11">
    <location>
        <begin position="46"/>
        <end position="297"/>
    </location>
</feature>
<dbReference type="AlphaFoldDB" id="A0A0W8EKS7"/>
<dbReference type="InterPro" id="IPR058240">
    <property type="entry name" value="rSAM_sf"/>
</dbReference>
<dbReference type="SFLD" id="SFLDG01388">
    <property type="entry name" value="7_8-didemethyl-8-hydroxy-5-dea"/>
    <property type="match status" value="1"/>
</dbReference>
<dbReference type="SFLD" id="SFLDS00029">
    <property type="entry name" value="Radical_SAM"/>
    <property type="match status" value="1"/>
</dbReference>
<dbReference type="PROSITE" id="PS51918">
    <property type="entry name" value="RADICAL_SAM"/>
    <property type="match status" value="1"/>
</dbReference>
<dbReference type="InterPro" id="IPR013785">
    <property type="entry name" value="Aldolase_TIM"/>
</dbReference>
<dbReference type="EMBL" id="LNQE01001754">
    <property type="protein sequence ID" value="KUG09233.1"/>
    <property type="molecule type" value="Genomic_DNA"/>
</dbReference>
<comment type="pathway">
    <text evidence="2">Cofactor biosynthesis; coenzyme F0 biosynthesis.</text>
</comment>
<evidence type="ECO:0000313" key="12">
    <source>
        <dbReference type="EMBL" id="KUG09233.1"/>
    </source>
</evidence>
<dbReference type="NCBIfam" id="TIGR00423">
    <property type="entry name" value="CofH family radical SAM protein"/>
    <property type="match status" value="1"/>
</dbReference>